<feature type="transmembrane region" description="Helical" evidence="5">
    <location>
        <begin position="178"/>
        <end position="196"/>
    </location>
</feature>
<feature type="transmembrane region" description="Helical" evidence="5">
    <location>
        <begin position="16"/>
        <end position="37"/>
    </location>
</feature>
<feature type="transmembrane region" description="Helical" evidence="5">
    <location>
        <begin position="44"/>
        <end position="63"/>
    </location>
</feature>
<evidence type="ECO:0000313" key="9">
    <source>
        <dbReference type="Proteomes" id="UP000572268"/>
    </source>
</evidence>
<sequence>MTPHHDMEAPISAAGFLLYCCLTAGTTLLGSFSLGIIGTLNDKISGVCVAVAAGMMTGCSTVLMCEAFSTSSNLLGIATGLAIGVSLMLTVDKFFTANPLEHLGSLKGARASRAAVVLLGMMVHSLGEGLCLGLSSASDKSHLGGLVFSSIAIHNIPEGAALCLAFIAKGMTPLEGTVFAFIANLPQPISALPAFLLSTRVLSVSPTLVATGLAAAAGCMGYAVVMDIAPEAHRMLGNDPVRTIALTGLCSAAVIAVDFYAHFGSA</sequence>
<evidence type="ECO:0000313" key="8">
    <source>
        <dbReference type="Proteomes" id="UP000570595"/>
    </source>
</evidence>
<name>A0A7J6MGP5_PEROL</name>
<protein>
    <recommendedName>
        <fullName evidence="10">Zinc transporter</fullName>
    </recommendedName>
</protein>
<reference evidence="8 9" key="1">
    <citation type="submission" date="2020-04" db="EMBL/GenBank/DDBJ databases">
        <title>Perkinsus olseni comparative genomics.</title>
        <authorList>
            <person name="Bogema D.R."/>
        </authorList>
    </citation>
    <scope>NUCLEOTIDE SEQUENCE [LARGE SCALE GENOMIC DNA]</scope>
    <source>
        <strain evidence="6">ATCC PRA-179</strain>
        <strain evidence="7">ATCC PRA-31</strain>
    </source>
</reference>
<evidence type="ECO:0008006" key="10">
    <source>
        <dbReference type="Google" id="ProtNLM"/>
    </source>
</evidence>
<dbReference type="InterPro" id="IPR003689">
    <property type="entry name" value="ZIP"/>
</dbReference>
<evidence type="ECO:0000313" key="6">
    <source>
        <dbReference type="EMBL" id="KAF4670586.1"/>
    </source>
</evidence>
<dbReference type="Pfam" id="PF02535">
    <property type="entry name" value="Zip"/>
    <property type="match status" value="1"/>
</dbReference>
<accession>A0A7J6MGP5</accession>
<dbReference type="OrthoDB" id="262547at2759"/>
<keyword evidence="4 5" id="KW-0472">Membrane</keyword>
<evidence type="ECO:0000256" key="1">
    <source>
        <dbReference type="ARBA" id="ARBA00004141"/>
    </source>
</evidence>
<gene>
    <name evidence="7" type="ORF">FOL46_008579</name>
    <name evidence="6" type="ORF">FOZ61_010176</name>
</gene>
<comment type="caution">
    <text evidence="6">The sequence shown here is derived from an EMBL/GenBank/DDBJ whole genome shotgun (WGS) entry which is preliminary data.</text>
</comment>
<dbReference type="AlphaFoldDB" id="A0A7J6MGP5"/>
<dbReference type="GO" id="GO:0016020">
    <property type="term" value="C:membrane"/>
    <property type="evidence" value="ECO:0007669"/>
    <property type="project" value="UniProtKB-SubCell"/>
</dbReference>
<dbReference type="EMBL" id="JABAHT010000008">
    <property type="protein sequence ID" value="KAF4670586.1"/>
    <property type="molecule type" value="Genomic_DNA"/>
</dbReference>
<dbReference type="Proteomes" id="UP000570595">
    <property type="component" value="Unassembled WGS sequence"/>
</dbReference>
<feature type="transmembrane region" description="Helical" evidence="5">
    <location>
        <begin position="143"/>
        <end position="166"/>
    </location>
</feature>
<feature type="transmembrane region" description="Helical" evidence="5">
    <location>
        <begin position="75"/>
        <end position="95"/>
    </location>
</feature>
<dbReference type="Proteomes" id="UP000572268">
    <property type="component" value="Unassembled WGS sequence"/>
</dbReference>
<dbReference type="GO" id="GO:0005385">
    <property type="term" value="F:zinc ion transmembrane transporter activity"/>
    <property type="evidence" value="ECO:0007669"/>
    <property type="project" value="TreeGrafter"/>
</dbReference>
<dbReference type="EMBL" id="JABANN010000007">
    <property type="protein sequence ID" value="KAF4675968.1"/>
    <property type="molecule type" value="Genomic_DNA"/>
</dbReference>
<proteinExistence type="predicted"/>
<organism evidence="6 8">
    <name type="scientific">Perkinsus olseni</name>
    <name type="common">Perkinsus atlanticus</name>
    <dbReference type="NCBI Taxonomy" id="32597"/>
    <lineage>
        <taxon>Eukaryota</taxon>
        <taxon>Sar</taxon>
        <taxon>Alveolata</taxon>
        <taxon>Perkinsozoa</taxon>
        <taxon>Perkinsea</taxon>
        <taxon>Perkinsida</taxon>
        <taxon>Perkinsidae</taxon>
        <taxon>Perkinsus</taxon>
    </lineage>
</organism>
<dbReference type="PANTHER" id="PTHR11040:SF70">
    <property type="entry name" value="OS05G0316100 PROTEIN"/>
    <property type="match status" value="1"/>
</dbReference>
<keyword evidence="2 5" id="KW-0812">Transmembrane</keyword>
<feature type="transmembrane region" description="Helical" evidence="5">
    <location>
        <begin position="241"/>
        <end position="263"/>
    </location>
</feature>
<dbReference type="PANTHER" id="PTHR11040">
    <property type="entry name" value="ZINC/IRON TRANSPORTER"/>
    <property type="match status" value="1"/>
</dbReference>
<evidence type="ECO:0000256" key="5">
    <source>
        <dbReference type="SAM" id="Phobius"/>
    </source>
</evidence>
<feature type="transmembrane region" description="Helical" evidence="5">
    <location>
        <begin position="208"/>
        <end position="229"/>
    </location>
</feature>
<evidence type="ECO:0000313" key="7">
    <source>
        <dbReference type="EMBL" id="KAF4675968.1"/>
    </source>
</evidence>
<evidence type="ECO:0000256" key="3">
    <source>
        <dbReference type="ARBA" id="ARBA00022989"/>
    </source>
</evidence>
<evidence type="ECO:0000256" key="2">
    <source>
        <dbReference type="ARBA" id="ARBA00022692"/>
    </source>
</evidence>
<comment type="subcellular location">
    <subcellularLocation>
        <location evidence="1">Membrane</location>
        <topology evidence="1">Multi-pass membrane protein</topology>
    </subcellularLocation>
</comment>
<keyword evidence="3 5" id="KW-1133">Transmembrane helix</keyword>
<evidence type="ECO:0000256" key="4">
    <source>
        <dbReference type="ARBA" id="ARBA00023136"/>
    </source>
</evidence>